<dbReference type="EMBL" id="BRXX01000318">
    <property type="protein sequence ID" value="GMI04601.1"/>
    <property type="molecule type" value="Genomic_DNA"/>
</dbReference>
<accession>A0A9W7F6S8</accession>
<comment type="caution">
    <text evidence="2">The sequence shown here is derived from an EMBL/GenBank/DDBJ whole genome shotgun (WGS) entry which is preliminary data.</text>
</comment>
<proteinExistence type="predicted"/>
<feature type="region of interest" description="Disordered" evidence="1">
    <location>
        <begin position="1"/>
        <end position="21"/>
    </location>
</feature>
<evidence type="ECO:0000313" key="2">
    <source>
        <dbReference type="EMBL" id="GMI04601.1"/>
    </source>
</evidence>
<organism evidence="2 3">
    <name type="scientific">Triparma verrucosa</name>
    <dbReference type="NCBI Taxonomy" id="1606542"/>
    <lineage>
        <taxon>Eukaryota</taxon>
        <taxon>Sar</taxon>
        <taxon>Stramenopiles</taxon>
        <taxon>Ochrophyta</taxon>
        <taxon>Bolidophyceae</taxon>
        <taxon>Parmales</taxon>
        <taxon>Triparmaceae</taxon>
        <taxon>Triparma</taxon>
    </lineage>
</organism>
<dbReference type="AlphaFoldDB" id="A0A9W7F6S8"/>
<dbReference type="Proteomes" id="UP001165160">
    <property type="component" value="Unassembled WGS sequence"/>
</dbReference>
<evidence type="ECO:0000313" key="3">
    <source>
        <dbReference type="Proteomes" id="UP001165160"/>
    </source>
</evidence>
<evidence type="ECO:0000256" key="1">
    <source>
        <dbReference type="SAM" id="MobiDB-lite"/>
    </source>
</evidence>
<name>A0A9W7F6S8_9STRA</name>
<reference evidence="3" key="1">
    <citation type="journal article" date="2023" name="Commun. Biol.">
        <title>Genome analysis of Parmales, the sister group of diatoms, reveals the evolutionary specialization of diatoms from phago-mixotrophs to photoautotrophs.</title>
        <authorList>
            <person name="Ban H."/>
            <person name="Sato S."/>
            <person name="Yoshikawa S."/>
            <person name="Yamada K."/>
            <person name="Nakamura Y."/>
            <person name="Ichinomiya M."/>
            <person name="Sato N."/>
            <person name="Blanc-Mathieu R."/>
            <person name="Endo H."/>
            <person name="Kuwata A."/>
            <person name="Ogata H."/>
        </authorList>
    </citation>
    <scope>NUCLEOTIDE SEQUENCE [LARGE SCALE GENOMIC DNA]</scope>
    <source>
        <strain evidence="3">NIES 3699</strain>
    </source>
</reference>
<sequence length="254" mass="28626">MDLTGGSNNEERQTRPGGNVIEAAADPTYEVRVTLVGGPHALRSIVSSPLINSLPLSPRSSRYFVTVRTGGLSFFTEHPFPADRNKARPGEEKVFLSHLKLLSLEMSTNQLSPLTVELLFPQNKSKILLTTLNTVYAQRAETVDSLLKARLKIQARDVDFISNLRRGCEDLYLKIYSQCAKCCPSFTNLYAKYSIVLKKVKHRRRKENGEILNEINRQDNIIKDTMTDARRDSNDLKLDIDESYGCFCNEALSP</sequence>
<protein>
    <submittedName>
        <fullName evidence="2">Uncharacterized protein</fullName>
    </submittedName>
</protein>
<gene>
    <name evidence="2" type="ORF">TrVE_jg9914</name>
</gene>
<keyword evidence="3" id="KW-1185">Reference proteome</keyword>